<feature type="region of interest" description="Disordered" evidence="1">
    <location>
        <begin position="236"/>
        <end position="256"/>
    </location>
</feature>
<reference evidence="3" key="1">
    <citation type="submission" date="2021-01" db="EMBL/GenBank/DDBJ databases">
        <authorList>
            <person name="Corre E."/>
            <person name="Pelletier E."/>
            <person name="Niang G."/>
            <person name="Scheremetjew M."/>
            <person name="Finn R."/>
            <person name="Kale V."/>
            <person name="Holt S."/>
            <person name="Cochrane G."/>
            <person name="Meng A."/>
            <person name="Brown T."/>
            <person name="Cohen L."/>
        </authorList>
    </citation>
    <scope>NUCLEOTIDE SEQUENCE</scope>
    <source>
        <strain evidence="3">RCC1130</strain>
    </source>
</reference>
<dbReference type="InterPro" id="IPR008984">
    <property type="entry name" value="SMAD_FHA_dom_sf"/>
</dbReference>
<dbReference type="AlphaFoldDB" id="A0A7S0NWA3"/>
<dbReference type="Pfam" id="PF00498">
    <property type="entry name" value="FHA"/>
    <property type="match status" value="1"/>
</dbReference>
<proteinExistence type="predicted"/>
<gene>
    <name evidence="3" type="ORF">CLEP1334_LOCUS13052</name>
</gene>
<dbReference type="InterPro" id="IPR000253">
    <property type="entry name" value="FHA_dom"/>
</dbReference>
<sequence length="256" mass="26482">MVPHDSVSRRHAALLHGAPAADGAASVHIIDLGSTKGTYVDQGSGWKRLPPKAPTLLPPGGRVRLGDCSTLLVRPAAPHSAAAVADSADAADAPLFSGLLQSTVIVGPPQARSGSQTAVAAAPAANEEQANFEQFVAALPGSNGVGASAEAQGEEEEDGAPKQLSNNDLRASLLPFLQKRPEMESKADEKKKKKKKRKAATGIDDSDDESDGEPAPPIVLDKSAAETAAGFVLRKQKTTSKAGKKVSESSKIKIKF</sequence>
<evidence type="ECO:0000256" key="1">
    <source>
        <dbReference type="SAM" id="MobiDB-lite"/>
    </source>
</evidence>
<dbReference type="PANTHER" id="PTHR23308">
    <property type="entry name" value="NUCLEAR INHIBITOR OF PROTEIN PHOSPHATASE-1"/>
    <property type="match status" value="1"/>
</dbReference>
<feature type="compositionally biased region" description="Basic and acidic residues" evidence="1">
    <location>
        <begin position="179"/>
        <end position="190"/>
    </location>
</feature>
<protein>
    <recommendedName>
        <fullName evidence="2">FHA domain-containing protein</fullName>
    </recommendedName>
</protein>
<dbReference type="SUPFAM" id="SSF49879">
    <property type="entry name" value="SMAD/FHA domain"/>
    <property type="match status" value="1"/>
</dbReference>
<feature type="region of interest" description="Disordered" evidence="1">
    <location>
        <begin position="143"/>
        <end position="223"/>
    </location>
</feature>
<evidence type="ECO:0000313" key="3">
    <source>
        <dbReference type="EMBL" id="CAD8537770.1"/>
    </source>
</evidence>
<accession>A0A7S0NWA3</accession>
<dbReference type="EMBL" id="HBER01025912">
    <property type="protein sequence ID" value="CAD8537770.1"/>
    <property type="molecule type" value="Transcribed_RNA"/>
</dbReference>
<dbReference type="PROSITE" id="PS50006">
    <property type="entry name" value="FHA_DOMAIN"/>
    <property type="match status" value="1"/>
</dbReference>
<organism evidence="3">
    <name type="scientific">Calcidiscus leptoporus</name>
    <dbReference type="NCBI Taxonomy" id="127549"/>
    <lineage>
        <taxon>Eukaryota</taxon>
        <taxon>Haptista</taxon>
        <taxon>Haptophyta</taxon>
        <taxon>Prymnesiophyceae</taxon>
        <taxon>Coccolithales</taxon>
        <taxon>Calcidiscaceae</taxon>
        <taxon>Calcidiscus</taxon>
    </lineage>
</organism>
<evidence type="ECO:0000259" key="2">
    <source>
        <dbReference type="PROSITE" id="PS50006"/>
    </source>
</evidence>
<feature type="domain" description="FHA" evidence="2">
    <location>
        <begin position="1"/>
        <end position="41"/>
    </location>
</feature>
<dbReference type="InterPro" id="IPR050923">
    <property type="entry name" value="Cell_Proc_Reg/RNA_Proc"/>
</dbReference>
<name>A0A7S0NWA3_9EUKA</name>
<dbReference type="Gene3D" id="2.60.200.20">
    <property type="match status" value="1"/>
</dbReference>
<feature type="compositionally biased region" description="Basic and acidic residues" evidence="1">
    <location>
        <begin position="245"/>
        <end position="256"/>
    </location>
</feature>